<evidence type="ECO:0000256" key="1">
    <source>
        <dbReference type="SAM" id="MobiDB-lite"/>
    </source>
</evidence>
<proteinExistence type="predicted"/>
<sequence length="555" mass="61582">MPPPPRFGIALRPQDRPVDLPKELRKTLKNEFYARYLESIGAAPTPGNMAEVKKNMPIDSCQFTTAWKSRGWVSDYLYIAPKKSSASSVPTKSSLASDSSLNELAPLLNPEALLKESSPEAQSAQEAVEISPNFGAPTGSMSFEEAKKTFLYPYKRDTDGASKPGTSRLSASSRARPQTSERDDEHGDAHDFQSRDFNTYEQYTEEEVYAELKTVLNIHTKDIIVLQAEFVASFPFETLKARMSEEDMRIGLNELSSKRTTRFIGLLSLLMYWSFIAERAQQEVEEEQLSALFCGVQHFFASVRERMKRRRATLLFMLPTLLLLVRVCVEAVFRQAFPKWWTTVDAKQTLKRIDDAIEALFDPNAYHSHISPLESNATAIRIAAKEQAGVKPRSRNSKYFATSSLVSSALPQSSMVTQHRRQAGTSLPMVANKLPDDARRQLFKAALSRTAAPAGAASASKIHAELASQVTSSAPIKKIVNRAEEDAKKTPPHKQRMQPTEEPVQANYRLRTADGGLRKSDAMSGRASASQDGAKAAMSKSLGTDNFRHARVNAG</sequence>
<feature type="region of interest" description="Disordered" evidence="1">
    <location>
        <begin position="483"/>
        <end position="555"/>
    </location>
</feature>
<dbReference type="AlphaFoldDB" id="A0A7S4BUT5"/>
<accession>A0A7S4BUT5</accession>
<organism evidence="2">
    <name type="scientific">Chrysotila carterae</name>
    <name type="common">Marine alga</name>
    <name type="synonym">Syracosphaera carterae</name>
    <dbReference type="NCBI Taxonomy" id="13221"/>
    <lineage>
        <taxon>Eukaryota</taxon>
        <taxon>Haptista</taxon>
        <taxon>Haptophyta</taxon>
        <taxon>Prymnesiophyceae</taxon>
        <taxon>Isochrysidales</taxon>
        <taxon>Isochrysidaceae</taxon>
        <taxon>Chrysotila</taxon>
    </lineage>
</organism>
<reference evidence="2" key="1">
    <citation type="submission" date="2021-01" db="EMBL/GenBank/DDBJ databases">
        <authorList>
            <person name="Corre E."/>
            <person name="Pelletier E."/>
            <person name="Niang G."/>
            <person name="Scheremetjew M."/>
            <person name="Finn R."/>
            <person name="Kale V."/>
            <person name="Holt S."/>
            <person name="Cochrane G."/>
            <person name="Meng A."/>
            <person name="Brown T."/>
            <person name="Cohen L."/>
        </authorList>
    </citation>
    <scope>NUCLEOTIDE SEQUENCE</scope>
    <source>
        <strain evidence="2">CCMP645</strain>
    </source>
</reference>
<evidence type="ECO:0000313" key="2">
    <source>
        <dbReference type="EMBL" id="CAE0777470.1"/>
    </source>
</evidence>
<feature type="compositionally biased region" description="Polar residues" evidence="1">
    <location>
        <begin position="164"/>
        <end position="178"/>
    </location>
</feature>
<feature type="region of interest" description="Disordered" evidence="1">
    <location>
        <begin position="155"/>
        <end position="197"/>
    </location>
</feature>
<gene>
    <name evidence="2" type="ORF">PCAR00345_LOCUS30109</name>
</gene>
<name>A0A7S4BUT5_CHRCT</name>
<feature type="region of interest" description="Disordered" evidence="1">
    <location>
        <begin position="1"/>
        <end position="20"/>
    </location>
</feature>
<feature type="compositionally biased region" description="Basic and acidic residues" evidence="1">
    <location>
        <begin position="179"/>
        <end position="194"/>
    </location>
</feature>
<protein>
    <submittedName>
        <fullName evidence="2">Uncharacterized protein</fullName>
    </submittedName>
</protein>
<dbReference type="EMBL" id="HBIZ01046953">
    <property type="protein sequence ID" value="CAE0777470.1"/>
    <property type="molecule type" value="Transcribed_RNA"/>
</dbReference>